<evidence type="ECO:0000313" key="8">
    <source>
        <dbReference type="EMBL" id="KAG6486528.1"/>
    </source>
</evidence>
<keyword evidence="10" id="KW-1185">Reference proteome</keyword>
<comment type="caution">
    <text evidence="9">The sequence shown here is derived from an EMBL/GenBank/DDBJ whole genome shotgun (WGS) entry which is preliminary data.</text>
</comment>
<accession>A0A8J5KPR6</accession>
<evidence type="ECO:0000256" key="6">
    <source>
        <dbReference type="RuleBase" id="RU368027"/>
    </source>
</evidence>
<dbReference type="PANTHER" id="PTHR21738">
    <property type="entry name" value="RIBOSOMAL RNA PROCESSING PROTEIN 36 HOMOLOG"/>
    <property type="match status" value="1"/>
</dbReference>
<keyword evidence="4 6" id="KW-0698">rRNA processing</keyword>
<protein>
    <recommendedName>
        <fullName evidence="6">rRNA biogenesis protein RRP36</fullName>
    </recommendedName>
</protein>
<comment type="function">
    <text evidence="6">Component of the 90S pre-ribosome involved in the maturation of rRNAs. Required for early cleavages of the pre-RNAs in the 40S ribosomal subunit maturation pathway.</text>
</comment>
<keyword evidence="3 6" id="KW-0690">Ribosome biogenesis</keyword>
<comment type="subcellular location">
    <subcellularLocation>
        <location evidence="1 6">Nucleus</location>
        <location evidence="1 6">Nucleolus</location>
    </subcellularLocation>
</comment>
<sequence length="306" mass="36173">MGKGTMGRGTKKSINHSMREHDELDKEFFEKKIEKLENEDMSIEEILNARADSSHIIDTSSVISNKYEDMSRTTVEEILRSLADDAHRRKKEKLEYKDMTIEEILRARADGSHNTDTAKVIPKKFHRANKNSPMEMSSKVRVSTFREVIQVPKKLVRDPRFDSLSRGTFDPDGFKKRYSFVFDEEYPKEKERLKMLIKKSKDPNVIEESQKQISSMDKQIKSWSRKSVESEILSEHIKKEREAAKKGKQPYYLKKSEIRERKLIKKYNELKAVGKLDSYIEKRQKRNASKDHRYMPYRRSDKNTQE</sequence>
<evidence type="ECO:0000256" key="4">
    <source>
        <dbReference type="ARBA" id="ARBA00022552"/>
    </source>
</evidence>
<dbReference type="InterPro" id="IPR009292">
    <property type="entry name" value="RRP36"/>
</dbReference>
<keyword evidence="6" id="KW-0687">Ribonucleoprotein</keyword>
<dbReference type="PANTHER" id="PTHR21738:SF0">
    <property type="entry name" value="RIBOSOMAL RNA PROCESSING PROTEIN 36 HOMOLOG"/>
    <property type="match status" value="1"/>
</dbReference>
<dbReference type="GO" id="GO:0000462">
    <property type="term" value="P:maturation of SSU-rRNA from tricistronic rRNA transcript (SSU-rRNA, 5.8S rRNA, LSU-rRNA)"/>
    <property type="evidence" value="ECO:0007669"/>
    <property type="project" value="TreeGrafter"/>
</dbReference>
<comment type="similarity">
    <text evidence="2 6">Belongs to the RRP36 family.</text>
</comment>
<evidence type="ECO:0000313" key="10">
    <source>
        <dbReference type="Proteomes" id="UP000734854"/>
    </source>
</evidence>
<evidence type="ECO:0000256" key="1">
    <source>
        <dbReference type="ARBA" id="ARBA00004604"/>
    </source>
</evidence>
<evidence type="ECO:0000256" key="5">
    <source>
        <dbReference type="ARBA" id="ARBA00023242"/>
    </source>
</evidence>
<keyword evidence="5 6" id="KW-0539">Nucleus</keyword>
<dbReference type="AlphaFoldDB" id="A0A8J5KPR6"/>
<feature type="region of interest" description="Disordered" evidence="7">
    <location>
        <begin position="1"/>
        <end position="23"/>
    </location>
</feature>
<dbReference type="Pfam" id="PF06102">
    <property type="entry name" value="RRP36"/>
    <property type="match status" value="1"/>
</dbReference>
<dbReference type="EMBL" id="JACMSC010000015">
    <property type="protein sequence ID" value="KAG6486529.1"/>
    <property type="molecule type" value="Genomic_DNA"/>
</dbReference>
<name>A0A8J5KPR6_ZINOF</name>
<reference evidence="9 10" key="1">
    <citation type="submission" date="2020-08" db="EMBL/GenBank/DDBJ databases">
        <title>Plant Genome Project.</title>
        <authorList>
            <person name="Zhang R.-G."/>
        </authorList>
    </citation>
    <scope>NUCLEOTIDE SEQUENCE [LARGE SCALE GENOMIC DNA]</scope>
    <source>
        <tissue evidence="9">Rhizome</tissue>
    </source>
</reference>
<evidence type="ECO:0000256" key="2">
    <source>
        <dbReference type="ARBA" id="ARBA00009418"/>
    </source>
</evidence>
<evidence type="ECO:0000313" key="9">
    <source>
        <dbReference type="EMBL" id="KAG6486529.1"/>
    </source>
</evidence>
<dbReference type="OrthoDB" id="448446at2759"/>
<proteinExistence type="inferred from homology"/>
<dbReference type="EMBL" id="JACMSC010000015">
    <property type="protein sequence ID" value="KAG6486528.1"/>
    <property type="molecule type" value="Genomic_DNA"/>
</dbReference>
<gene>
    <name evidence="8" type="ORF">ZIOFF_055104</name>
    <name evidence="9" type="ORF">ZIOFF_055105</name>
</gene>
<organism evidence="9 10">
    <name type="scientific">Zingiber officinale</name>
    <name type="common">Ginger</name>
    <name type="synonym">Amomum zingiber</name>
    <dbReference type="NCBI Taxonomy" id="94328"/>
    <lineage>
        <taxon>Eukaryota</taxon>
        <taxon>Viridiplantae</taxon>
        <taxon>Streptophyta</taxon>
        <taxon>Embryophyta</taxon>
        <taxon>Tracheophyta</taxon>
        <taxon>Spermatophyta</taxon>
        <taxon>Magnoliopsida</taxon>
        <taxon>Liliopsida</taxon>
        <taxon>Zingiberales</taxon>
        <taxon>Zingiberaceae</taxon>
        <taxon>Zingiber</taxon>
    </lineage>
</organism>
<comment type="subunit">
    <text evidence="6">Associates with 90S and pre-40S pre-ribosomal particles.</text>
</comment>
<evidence type="ECO:0000256" key="7">
    <source>
        <dbReference type="SAM" id="MobiDB-lite"/>
    </source>
</evidence>
<dbReference type="GO" id="GO:0030686">
    <property type="term" value="C:90S preribosome"/>
    <property type="evidence" value="ECO:0007669"/>
    <property type="project" value="TreeGrafter"/>
</dbReference>
<dbReference type="Proteomes" id="UP000734854">
    <property type="component" value="Unassembled WGS sequence"/>
</dbReference>
<dbReference type="GO" id="GO:0005730">
    <property type="term" value="C:nucleolus"/>
    <property type="evidence" value="ECO:0007669"/>
    <property type="project" value="UniProtKB-SubCell"/>
</dbReference>
<evidence type="ECO:0000256" key="3">
    <source>
        <dbReference type="ARBA" id="ARBA00022517"/>
    </source>
</evidence>
<feature type="region of interest" description="Disordered" evidence="7">
    <location>
        <begin position="280"/>
        <end position="306"/>
    </location>
</feature>